<reference evidence="2" key="1">
    <citation type="submission" date="2021-05" db="EMBL/GenBank/DDBJ databases">
        <authorList>
            <person name="Alioto T."/>
            <person name="Alioto T."/>
            <person name="Gomez Garrido J."/>
        </authorList>
    </citation>
    <scope>NUCLEOTIDE SEQUENCE</scope>
</reference>
<feature type="compositionally biased region" description="Gly residues" evidence="1">
    <location>
        <begin position="20"/>
        <end position="31"/>
    </location>
</feature>
<accession>A0A8D9AH30</accession>
<dbReference type="EMBL" id="HBUF01567400">
    <property type="protein sequence ID" value="CAG6765169.1"/>
    <property type="molecule type" value="Transcribed_RNA"/>
</dbReference>
<protein>
    <submittedName>
        <fullName evidence="2">Uncharacterized protein</fullName>
    </submittedName>
</protein>
<sequence>MATVSSSTEGLVVSGDGLASVGGAGDRLKGGGLVRDVTEGLGGGCLTGESNSLSCDPTPTTLVSMVNSSMSSSSSSSSSSEDCVPPMSMSTAACIDSSRSRALIFCSAGLRFD</sequence>
<feature type="region of interest" description="Disordered" evidence="1">
    <location>
        <begin position="1"/>
        <end position="31"/>
    </location>
</feature>
<proteinExistence type="predicted"/>
<evidence type="ECO:0000256" key="1">
    <source>
        <dbReference type="SAM" id="MobiDB-lite"/>
    </source>
</evidence>
<name>A0A8D9AH30_9HEMI</name>
<organism evidence="2">
    <name type="scientific">Cacopsylla melanoneura</name>
    <dbReference type="NCBI Taxonomy" id="428564"/>
    <lineage>
        <taxon>Eukaryota</taxon>
        <taxon>Metazoa</taxon>
        <taxon>Ecdysozoa</taxon>
        <taxon>Arthropoda</taxon>
        <taxon>Hexapoda</taxon>
        <taxon>Insecta</taxon>
        <taxon>Pterygota</taxon>
        <taxon>Neoptera</taxon>
        <taxon>Paraneoptera</taxon>
        <taxon>Hemiptera</taxon>
        <taxon>Sternorrhyncha</taxon>
        <taxon>Psylloidea</taxon>
        <taxon>Psyllidae</taxon>
        <taxon>Psyllinae</taxon>
        <taxon>Cacopsylla</taxon>
    </lineage>
</organism>
<dbReference type="EMBL" id="HBUF01567397">
    <property type="protein sequence ID" value="CAG6765155.1"/>
    <property type="molecule type" value="Transcribed_RNA"/>
</dbReference>
<dbReference type="AlphaFoldDB" id="A0A8D9AH30"/>
<dbReference type="EMBL" id="HBUF01567395">
    <property type="protein sequence ID" value="CAG6765149.1"/>
    <property type="molecule type" value="Transcribed_RNA"/>
</dbReference>
<evidence type="ECO:0000313" key="2">
    <source>
        <dbReference type="EMBL" id="CAG6765159.1"/>
    </source>
</evidence>
<dbReference type="EMBL" id="HBUF01567398">
    <property type="protein sequence ID" value="CAG6765159.1"/>
    <property type="molecule type" value="Transcribed_RNA"/>
</dbReference>
<dbReference type="EMBL" id="HBUF01567399">
    <property type="protein sequence ID" value="CAG6765164.1"/>
    <property type="molecule type" value="Transcribed_RNA"/>
</dbReference>